<dbReference type="EMBL" id="GDKW01001736">
    <property type="protein sequence ID" value="JAI54859.1"/>
    <property type="molecule type" value="mRNA"/>
</dbReference>
<dbReference type="HAMAP" id="MF_03188">
    <property type="entry name" value="Methyltr_EFM4"/>
    <property type="match status" value="1"/>
</dbReference>
<accession>A0A0P4VIX6</accession>
<protein>
    <recommendedName>
        <fullName evidence="5">Protein-lysine N-methyltransferase</fullName>
        <ecNumber evidence="5">2.1.1.-</ecNumber>
    </recommendedName>
</protein>
<name>A0A0P4VIX6_9HEMI</name>
<dbReference type="GO" id="GO:0005737">
    <property type="term" value="C:cytoplasm"/>
    <property type="evidence" value="ECO:0007669"/>
    <property type="project" value="UniProtKB-SubCell"/>
</dbReference>
<dbReference type="Pfam" id="PF13847">
    <property type="entry name" value="Methyltransf_31"/>
    <property type="match status" value="1"/>
</dbReference>
<dbReference type="InterPro" id="IPR029063">
    <property type="entry name" value="SAM-dependent_MTases_sf"/>
</dbReference>
<evidence type="ECO:0000256" key="4">
    <source>
        <dbReference type="ARBA" id="ARBA00022691"/>
    </source>
</evidence>
<evidence type="ECO:0000256" key="5">
    <source>
        <dbReference type="HAMAP-Rule" id="MF_03188"/>
    </source>
</evidence>
<evidence type="ECO:0000256" key="1">
    <source>
        <dbReference type="ARBA" id="ARBA00022490"/>
    </source>
</evidence>
<dbReference type="InterPro" id="IPR025714">
    <property type="entry name" value="Methyltranfer_dom"/>
</dbReference>
<evidence type="ECO:0000313" key="7">
    <source>
        <dbReference type="EMBL" id="JAI54859.1"/>
    </source>
</evidence>
<dbReference type="InterPro" id="IPR026635">
    <property type="entry name" value="Efm4/METTL10"/>
</dbReference>
<dbReference type="CDD" id="cd02440">
    <property type="entry name" value="AdoMet_MTases"/>
    <property type="match status" value="1"/>
</dbReference>
<dbReference type="AlphaFoldDB" id="A0A0P4VIX6"/>
<dbReference type="Gene3D" id="3.40.50.150">
    <property type="entry name" value="Vaccinia Virus protein VP39"/>
    <property type="match status" value="1"/>
</dbReference>
<feature type="domain" description="Methyltransferase" evidence="6">
    <location>
        <begin position="67"/>
        <end position="197"/>
    </location>
</feature>
<dbReference type="GO" id="GO:0032259">
    <property type="term" value="P:methylation"/>
    <property type="evidence" value="ECO:0007669"/>
    <property type="project" value="UniProtKB-KW"/>
</dbReference>
<proteinExistence type="evidence at transcript level"/>
<comment type="subcellular location">
    <subcellularLocation>
        <location evidence="5">Cytoplasm</location>
    </subcellularLocation>
</comment>
<comment type="similarity">
    <text evidence="5">Belongs to the class I-like SAM-binding methyltransferase superfamily. EFM4 family.</text>
</comment>
<comment type="function">
    <text evidence="5">S-adenosyl-L-methionine-dependent protein-lysine N-methyltransferase that methylates elongation factor 1-alpha.</text>
</comment>
<dbReference type="GO" id="GO:0016279">
    <property type="term" value="F:protein-lysine N-methyltransferase activity"/>
    <property type="evidence" value="ECO:0007669"/>
    <property type="project" value="UniProtKB-UniRule"/>
</dbReference>
<sequence>MMEDSSIEQDNGDNLQPSELGTKEYWNAVYERDKVNYENHGDVGEVWFGEDSELRILRWLQMNVDVEKRIIDLGCGNGMMLVELAREGYKELTGNDYSRKAIDLCKNILQSQSFDKIKLMVLDLTEDCHNLRNFNVALDKGTYDAISLNPDNATAKKKKYIKNVSEMLTTDGFFIVTSCNWTEKELIRQISSEFNHFQTIPTPSFSFGGKVGNIISSVVFKKK</sequence>
<evidence type="ECO:0000256" key="3">
    <source>
        <dbReference type="ARBA" id="ARBA00022679"/>
    </source>
</evidence>
<keyword evidence="2 5" id="KW-0489">Methyltransferase</keyword>
<reference evidence="7" key="1">
    <citation type="journal article" date="2016" name="PLoS Negl. Trop. Dis.">
        <title>A Deep Insight into the Sialome of Rhodnius neglectus, a Vector of Chagas Disease.</title>
        <authorList>
            <person name="Santiago P.B."/>
            <person name="Assumpcao T.C."/>
            <person name="Araujo C.N."/>
            <person name="Bastos I.M."/>
            <person name="Neves D."/>
            <person name="Silva I.G."/>
            <person name="Charneau S."/>
            <person name="Queiroz R.M."/>
            <person name="Raiol T."/>
            <person name="Oliveira J.V."/>
            <person name="Sousa M.V."/>
            <person name="Calvo E."/>
            <person name="Ribeiro J.M."/>
            <person name="Santana J.M."/>
        </authorList>
    </citation>
    <scope>NUCLEOTIDE SEQUENCE</scope>
    <source>
        <tissue evidence="7">Salivary glands</tissue>
    </source>
</reference>
<keyword evidence="3 5" id="KW-0808">Transferase</keyword>
<dbReference type="PANTHER" id="PTHR12843">
    <property type="entry name" value="PROTEIN-LYSINE N-METHYLTRANSFERASE METTL10"/>
    <property type="match status" value="1"/>
</dbReference>
<keyword evidence="4 5" id="KW-0949">S-adenosyl-L-methionine</keyword>
<organism evidence="7">
    <name type="scientific">Rhodnius neglectus</name>
    <dbReference type="NCBI Taxonomy" id="72488"/>
    <lineage>
        <taxon>Eukaryota</taxon>
        <taxon>Metazoa</taxon>
        <taxon>Ecdysozoa</taxon>
        <taxon>Arthropoda</taxon>
        <taxon>Hexapoda</taxon>
        <taxon>Insecta</taxon>
        <taxon>Pterygota</taxon>
        <taxon>Neoptera</taxon>
        <taxon>Paraneoptera</taxon>
        <taxon>Hemiptera</taxon>
        <taxon>Heteroptera</taxon>
        <taxon>Panheteroptera</taxon>
        <taxon>Cimicomorpha</taxon>
        <taxon>Reduviidae</taxon>
        <taxon>Triatominae</taxon>
        <taxon>Rhodnius</taxon>
    </lineage>
</organism>
<keyword evidence="1 5" id="KW-0963">Cytoplasm</keyword>
<dbReference type="EC" id="2.1.1.-" evidence="5"/>
<evidence type="ECO:0000256" key="2">
    <source>
        <dbReference type="ARBA" id="ARBA00022603"/>
    </source>
</evidence>
<dbReference type="SUPFAM" id="SSF53335">
    <property type="entry name" value="S-adenosyl-L-methionine-dependent methyltransferases"/>
    <property type="match status" value="1"/>
</dbReference>
<dbReference type="PANTHER" id="PTHR12843:SF5">
    <property type="entry name" value="EEF1A LYSINE METHYLTRANSFERASE 2"/>
    <property type="match status" value="1"/>
</dbReference>
<evidence type="ECO:0000259" key="6">
    <source>
        <dbReference type="Pfam" id="PF13847"/>
    </source>
</evidence>